<reference evidence="3 4" key="1">
    <citation type="submission" date="2020-08" db="EMBL/GenBank/DDBJ databases">
        <authorList>
            <person name="Hejnol A."/>
        </authorList>
    </citation>
    <scope>NUCLEOTIDE SEQUENCE [LARGE SCALE GENOMIC DNA]</scope>
</reference>
<dbReference type="SMART" id="SM00238">
    <property type="entry name" value="BIR"/>
    <property type="match status" value="1"/>
</dbReference>
<name>A0A7I8VHI3_9ANNE</name>
<dbReference type="InterPro" id="IPR001370">
    <property type="entry name" value="BIR_rpt"/>
</dbReference>
<keyword evidence="4" id="KW-1185">Reference proteome</keyword>
<dbReference type="PANTHER" id="PTHR46771:SF5">
    <property type="entry name" value="DETERIN"/>
    <property type="match status" value="1"/>
</dbReference>
<dbReference type="EMBL" id="CAJFCJ010000006">
    <property type="protein sequence ID" value="CAD5115143.1"/>
    <property type="molecule type" value="Genomic_DNA"/>
</dbReference>
<keyword evidence="2" id="KW-0862">Zinc</keyword>
<gene>
    <name evidence="3" type="ORF">DGYR_LOCUS3915</name>
</gene>
<evidence type="ECO:0000256" key="2">
    <source>
        <dbReference type="ARBA" id="ARBA00022833"/>
    </source>
</evidence>
<dbReference type="AlphaFoldDB" id="A0A7I8VHI3"/>
<dbReference type="PROSITE" id="PS50143">
    <property type="entry name" value="BIR_REPEAT_2"/>
    <property type="match status" value="1"/>
</dbReference>
<evidence type="ECO:0000313" key="4">
    <source>
        <dbReference type="Proteomes" id="UP000549394"/>
    </source>
</evidence>
<comment type="caution">
    <text evidence="3">The sequence shown here is derived from an EMBL/GenBank/DDBJ whole genome shotgun (WGS) entry which is preliminary data.</text>
</comment>
<accession>A0A7I8VHI3</accession>
<keyword evidence="1" id="KW-0479">Metal-binding</keyword>
<dbReference type="Proteomes" id="UP000549394">
    <property type="component" value="Unassembled WGS sequence"/>
</dbReference>
<dbReference type="SUPFAM" id="SSF57924">
    <property type="entry name" value="Inhibitor of apoptosis (IAP) repeat"/>
    <property type="match status" value="1"/>
</dbReference>
<evidence type="ECO:0000256" key="1">
    <source>
        <dbReference type="ARBA" id="ARBA00022723"/>
    </source>
</evidence>
<dbReference type="Pfam" id="PF00653">
    <property type="entry name" value="BIR"/>
    <property type="match status" value="1"/>
</dbReference>
<dbReference type="OrthoDB" id="2196114at2759"/>
<dbReference type="InterPro" id="IPR051190">
    <property type="entry name" value="Baculoviral_IAP"/>
</dbReference>
<dbReference type="CDD" id="cd00022">
    <property type="entry name" value="BIR"/>
    <property type="match status" value="1"/>
</dbReference>
<protein>
    <submittedName>
        <fullName evidence="3">DgyrCDS4147</fullName>
    </submittedName>
</protein>
<evidence type="ECO:0000313" key="3">
    <source>
        <dbReference type="EMBL" id="CAD5115143.1"/>
    </source>
</evidence>
<dbReference type="PANTHER" id="PTHR46771">
    <property type="entry name" value="DETERIN"/>
    <property type="match status" value="1"/>
</dbReference>
<sequence>MSNEKAASKAFKFHDYQARLASFKNWAFDDIEDSICTSVKLAEAGFFRPYPRKRPDLAECYICLKPLEGWEEQDDPWTEHKSHMPTCPLSKLRDKGIDVNNLTVEQRIKLELERGKFLLHRDYQDIKKEFEDRIPEVRSKLMRLT</sequence>
<dbReference type="GO" id="GO:0046872">
    <property type="term" value="F:metal ion binding"/>
    <property type="evidence" value="ECO:0007669"/>
    <property type="project" value="UniProtKB-KW"/>
</dbReference>
<proteinExistence type="predicted"/>
<dbReference type="Gene3D" id="1.10.1170.10">
    <property type="entry name" value="Inhibitor Of Apoptosis Protein (2mihbC-IAP-1), Chain A"/>
    <property type="match status" value="1"/>
</dbReference>
<organism evidence="3 4">
    <name type="scientific">Dimorphilus gyrociliatus</name>
    <dbReference type="NCBI Taxonomy" id="2664684"/>
    <lineage>
        <taxon>Eukaryota</taxon>
        <taxon>Metazoa</taxon>
        <taxon>Spiralia</taxon>
        <taxon>Lophotrochozoa</taxon>
        <taxon>Annelida</taxon>
        <taxon>Polychaeta</taxon>
        <taxon>Polychaeta incertae sedis</taxon>
        <taxon>Dinophilidae</taxon>
        <taxon>Dimorphilus</taxon>
    </lineage>
</organism>